<keyword evidence="2" id="KW-0547">Nucleotide-binding</keyword>
<dbReference type="InterPro" id="IPR050611">
    <property type="entry name" value="ABCF"/>
</dbReference>
<dbReference type="PANTHER" id="PTHR19211:SF14">
    <property type="entry name" value="ATP-BINDING CASSETTE SUB-FAMILY F MEMBER 1"/>
    <property type="match status" value="1"/>
</dbReference>
<sequence length="568" mass="60446">MGENGSGKSTLLRLAAGLETPDDGEVTVVADGGTGHLGPSSAPLSGSVVQDAVDAALAELRALESRMRELEAALSEPEPEHQSEPQSEPQSESGSESESGLVEQRLAEYGELLGAYEARGGYEADARLDKALHGLGLGGLDRDRPLEGLSGGERARLGLACLLAASPGILLLDEPTDHLDDAATRWLEDRLRAHPGIVVVISHDRLFLERVATSILEVEEGRVTRYGGGYAAFLAGRAAARRRWEQAYADWCREVERVEAFAATTAHRVAHGRAMKDGNKMAYDRDAGRVQSSIAGRVRQAQERLRRLRADPVPRPPDPLRFAGRFGCGTAAPPAGEGPAGGATAPDRPLLEPGRPQAGPGGVPGEPGRPLVELDGVRVGDRLVVGSLTVEAGQRLLVHGPNGAGKSTLLRVLAGDLEPDAGTVRRRGRVGYLPQEVAFAVPSRSVAEAFAEGRAGYPEEHRERLLSLGLFRPETLDVPVGALSTGQRRRLGLARLLTEEAGLLLLDEPTNHLSPALAEELEQALDLYGGAVVLVSHDRALRRRFAGARLAMRDGRPAICHLPEGARR</sequence>
<keyword evidence="1" id="KW-0677">Repeat</keyword>
<dbReference type="FunFam" id="3.40.50.300:FF:000011">
    <property type="entry name" value="Putative ABC transporter ATP-binding component"/>
    <property type="match status" value="1"/>
</dbReference>
<proteinExistence type="predicted"/>
<feature type="compositionally biased region" description="Low complexity" evidence="4">
    <location>
        <begin position="329"/>
        <end position="346"/>
    </location>
</feature>
<dbReference type="PROSITE" id="PS50893">
    <property type="entry name" value="ABC_TRANSPORTER_2"/>
    <property type="match status" value="2"/>
</dbReference>
<dbReference type="InterPro" id="IPR027417">
    <property type="entry name" value="P-loop_NTPase"/>
</dbReference>
<evidence type="ECO:0000313" key="6">
    <source>
        <dbReference type="EMBL" id="GIH94503.1"/>
    </source>
</evidence>
<evidence type="ECO:0000313" key="7">
    <source>
        <dbReference type="Proteomes" id="UP000619788"/>
    </source>
</evidence>
<gene>
    <name evidence="6" type="ORF">Psi01_51330</name>
</gene>
<protein>
    <submittedName>
        <fullName evidence="6">ABC transporter ATP-binding protein</fullName>
    </submittedName>
</protein>
<dbReference type="PROSITE" id="PS00211">
    <property type="entry name" value="ABC_TRANSPORTER_1"/>
    <property type="match status" value="1"/>
</dbReference>
<dbReference type="SMART" id="SM00382">
    <property type="entry name" value="AAA"/>
    <property type="match status" value="2"/>
</dbReference>
<name>A0A8J3WM29_9ACTN</name>
<dbReference type="GO" id="GO:0005524">
    <property type="term" value="F:ATP binding"/>
    <property type="evidence" value="ECO:0007669"/>
    <property type="project" value="UniProtKB-KW"/>
</dbReference>
<dbReference type="InterPro" id="IPR003593">
    <property type="entry name" value="AAA+_ATPase"/>
</dbReference>
<comment type="caution">
    <text evidence="6">The sequence shown here is derived from an EMBL/GenBank/DDBJ whole genome shotgun (WGS) entry which is preliminary data.</text>
</comment>
<keyword evidence="7" id="KW-1185">Reference proteome</keyword>
<dbReference type="InterPro" id="IPR003439">
    <property type="entry name" value="ABC_transporter-like_ATP-bd"/>
</dbReference>
<feature type="domain" description="ABC transporter" evidence="5">
    <location>
        <begin position="366"/>
        <end position="562"/>
    </location>
</feature>
<accession>A0A8J3WM29</accession>
<feature type="region of interest" description="Disordered" evidence="4">
    <location>
        <begin position="1"/>
        <end position="45"/>
    </location>
</feature>
<dbReference type="PANTHER" id="PTHR19211">
    <property type="entry name" value="ATP-BINDING TRANSPORT PROTEIN-RELATED"/>
    <property type="match status" value="1"/>
</dbReference>
<evidence type="ECO:0000256" key="3">
    <source>
        <dbReference type="ARBA" id="ARBA00022840"/>
    </source>
</evidence>
<evidence type="ECO:0000259" key="5">
    <source>
        <dbReference type="PROSITE" id="PS50893"/>
    </source>
</evidence>
<dbReference type="EMBL" id="BOOJ01000042">
    <property type="protein sequence ID" value="GIH94503.1"/>
    <property type="molecule type" value="Genomic_DNA"/>
</dbReference>
<dbReference type="Pfam" id="PF00005">
    <property type="entry name" value="ABC_tran"/>
    <property type="match status" value="2"/>
</dbReference>
<dbReference type="InterPro" id="IPR017871">
    <property type="entry name" value="ABC_transporter-like_CS"/>
</dbReference>
<feature type="region of interest" description="Disordered" evidence="4">
    <location>
        <begin position="329"/>
        <end position="369"/>
    </location>
</feature>
<dbReference type="SUPFAM" id="SSF52540">
    <property type="entry name" value="P-loop containing nucleoside triphosphate hydrolases"/>
    <property type="match status" value="2"/>
</dbReference>
<dbReference type="Proteomes" id="UP000619788">
    <property type="component" value="Unassembled WGS sequence"/>
</dbReference>
<organism evidence="6 7">
    <name type="scientific">Planobispora siamensis</name>
    <dbReference type="NCBI Taxonomy" id="936338"/>
    <lineage>
        <taxon>Bacteria</taxon>
        <taxon>Bacillati</taxon>
        <taxon>Actinomycetota</taxon>
        <taxon>Actinomycetes</taxon>
        <taxon>Streptosporangiales</taxon>
        <taxon>Streptosporangiaceae</taxon>
        <taxon>Planobispora</taxon>
    </lineage>
</organism>
<keyword evidence="3 6" id="KW-0067">ATP-binding</keyword>
<dbReference type="GO" id="GO:0016887">
    <property type="term" value="F:ATP hydrolysis activity"/>
    <property type="evidence" value="ECO:0007669"/>
    <property type="project" value="InterPro"/>
</dbReference>
<dbReference type="AlphaFoldDB" id="A0A8J3WM29"/>
<feature type="domain" description="ABC transporter" evidence="5">
    <location>
        <begin position="1"/>
        <end position="245"/>
    </location>
</feature>
<evidence type="ECO:0000256" key="1">
    <source>
        <dbReference type="ARBA" id="ARBA00022737"/>
    </source>
</evidence>
<evidence type="ECO:0000256" key="4">
    <source>
        <dbReference type="SAM" id="MobiDB-lite"/>
    </source>
</evidence>
<evidence type="ECO:0000256" key="2">
    <source>
        <dbReference type="ARBA" id="ARBA00022741"/>
    </source>
</evidence>
<dbReference type="Gene3D" id="3.40.50.300">
    <property type="entry name" value="P-loop containing nucleotide triphosphate hydrolases"/>
    <property type="match status" value="2"/>
</dbReference>
<feature type="region of interest" description="Disordered" evidence="4">
    <location>
        <begin position="70"/>
        <end position="101"/>
    </location>
</feature>
<reference evidence="6 7" key="1">
    <citation type="submission" date="2021-01" db="EMBL/GenBank/DDBJ databases">
        <title>Whole genome shotgun sequence of Planobispora siamensis NBRC 107568.</title>
        <authorList>
            <person name="Komaki H."/>
            <person name="Tamura T."/>
        </authorList>
    </citation>
    <scope>NUCLEOTIDE SEQUENCE [LARGE SCALE GENOMIC DNA]</scope>
    <source>
        <strain evidence="6 7">NBRC 107568</strain>
    </source>
</reference>
<feature type="compositionally biased region" description="Low complexity" evidence="4">
    <location>
        <begin position="84"/>
        <end position="99"/>
    </location>
</feature>